<dbReference type="AlphaFoldDB" id="A0A5S9QBC7"/>
<accession>A0A5S9QBC7</accession>
<sequence>MLKAVFNGILVVLTLLYPVAIYLGLQTMEPRGIALILLVLFGLRIILGIASKTAPKIAKTTSEHKNRIQPLQLPLIVGTVFIAIVAALNSKISLLFYPVVINSVMLTIFAATLAKPPSMIERLARLTEPDLPAEAIPYTRNVTVIWCLFFIINGSIALYTSLYSTIEVWSLYNGLISYIAMGLLFAIEFIVRMYVKRAHNIHRPSSDIKKTDLKKTDKTKTANRE</sequence>
<dbReference type="EMBL" id="CACSII010000018">
    <property type="protein sequence ID" value="CAA0115437.1"/>
    <property type="molecule type" value="Genomic_DNA"/>
</dbReference>
<evidence type="ECO:0000256" key="1">
    <source>
        <dbReference type="SAM" id="Phobius"/>
    </source>
</evidence>
<keyword evidence="1" id="KW-1133">Transmembrane helix</keyword>
<gene>
    <name evidence="2" type="ORF">DPBNPPHM_01934</name>
</gene>
<evidence type="ECO:0000313" key="2">
    <source>
        <dbReference type="EMBL" id="CAA0115437.1"/>
    </source>
</evidence>
<organism evidence="2 3">
    <name type="scientific">BD1-7 clade bacterium</name>
    <dbReference type="NCBI Taxonomy" id="2029982"/>
    <lineage>
        <taxon>Bacteria</taxon>
        <taxon>Pseudomonadati</taxon>
        <taxon>Pseudomonadota</taxon>
        <taxon>Gammaproteobacteria</taxon>
        <taxon>Cellvibrionales</taxon>
        <taxon>Spongiibacteraceae</taxon>
        <taxon>BD1-7 clade</taxon>
    </lineage>
</organism>
<name>A0A5S9QBC7_9GAMM</name>
<feature type="transmembrane region" description="Helical" evidence="1">
    <location>
        <begin position="94"/>
        <end position="114"/>
    </location>
</feature>
<feature type="transmembrane region" description="Helical" evidence="1">
    <location>
        <begin position="71"/>
        <end position="88"/>
    </location>
</feature>
<feature type="transmembrane region" description="Helical" evidence="1">
    <location>
        <begin position="31"/>
        <end position="50"/>
    </location>
</feature>
<evidence type="ECO:0008006" key="4">
    <source>
        <dbReference type="Google" id="ProtNLM"/>
    </source>
</evidence>
<feature type="transmembrane region" description="Helical" evidence="1">
    <location>
        <begin position="175"/>
        <end position="195"/>
    </location>
</feature>
<keyword evidence="1" id="KW-0812">Transmembrane</keyword>
<reference evidence="2 3" key="1">
    <citation type="submission" date="2019-11" db="EMBL/GenBank/DDBJ databases">
        <authorList>
            <person name="Holert J."/>
        </authorList>
    </citation>
    <scope>NUCLEOTIDE SEQUENCE [LARGE SCALE GENOMIC DNA]</scope>
    <source>
        <strain evidence="2">BC5_2</strain>
    </source>
</reference>
<feature type="transmembrane region" description="Helical" evidence="1">
    <location>
        <begin position="144"/>
        <end position="163"/>
    </location>
</feature>
<protein>
    <recommendedName>
        <fullName evidence="4">Intracellular septation protein A</fullName>
    </recommendedName>
</protein>
<feature type="transmembrane region" description="Helical" evidence="1">
    <location>
        <begin position="5"/>
        <end position="25"/>
    </location>
</feature>
<keyword evidence="1" id="KW-0472">Membrane</keyword>
<proteinExistence type="predicted"/>
<dbReference type="Proteomes" id="UP000434580">
    <property type="component" value="Unassembled WGS sequence"/>
</dbReference>
<evidence type="ECO:0000313" key="3">
    <source>
        <dbReference type="Proteomes" id="UP000434580"/>
    </source>
</evidence>